<protein>
    <submittedName>
        <fullName evidence="1">Uncharacterized protein</fullName>
    </submittedName>
</protein>
<evidence type="ECO:0000313" key="2">
    <source>
        <dbReference type="Proteomes" id="UP000077521"/>
    </source>
</evidence>
<dbReference type="Proteomes" id="UP000077521">
    <property type="component" value="Unassembled WGS sequence"/>
</dbReference>
<comment type="caution">
    <text evidence="1">The sequence shown here is derived from an EMBL/GenBank/DDBJ whole genome shotgun (WGS) entry which is preliminary data.</text>
</comment>
<evidence type="ECO:0000313" key="1">
    <source>
        <dbReference type="EMBL" id="KAE8237014.1"/>
    </source>
</evidence>
<keyword evidence="2" id="KW-1185">Reference proteome</keyword>
<organism evidence="1 2">
    <name type="scientific">Tilletia indica</name>
    <dbReference type="NCBI Taxonomy" id="43049"/>
    <lineage>
        <taxon>Eukaryota</taxon>
        <taxon>Fungi</taxon>
        <taxon>Dikarya</taxon>
        <taxon>Basidiomycota</taxon>
        <taxon>Ustilaginomycotina</taxon>
        <taxon>Exobasidiomycetes</taxon>
        <taxon>Tilletiales</taxon>
        <taxon>Tilletiaceae</taxon>
        <taxon>Tilletia</taxon>
    </lineage>
</organism>
<reference evidence="1" key="1">
    <citation type="submission" date="2016-04" db="EMBL/GenBank/DDBJ databases">
        <authorList>
            <person name="Nguyen H.D."/>
            <person name="Samba Siva P."/>
            <person name="Cullis J."/>
            <person name="Levesque C.A."/>
            <person name="Hambleton S."/>
        </authorList>
    </citation>
    <scope>NUCLEOTIDE SEQUENCE</scope>
    <source>
        <strain evidence="1">DAOMC 236416</strain>
    </source>
</reference>
<sequence length="125" mass="13702">MSSVDNEDAEGTFLLAVEDLPAGKSTIAMILMVRIMATFEAIVDVPVRLHFLFFGHVAVSYARAIVLGHDKPSPVPTFGFELILEGSRVASFSTACHPSYVRWGQAEVESLPDLFDWATFQGPRS</sequence>
<gene>
    <name evidence="1" type="ORF">A4X13_0g8951</name>
</gene>
<accession>A0A8T8SCA4</accession>
<reference evidence="1" key="2">
    <citation type="journal article" date="2019" name="IMA Fungus">
        <title>Genome sequencing and comparison of five Tilletia species to identify candidate genes for the detection of regulated species infecting wheat.</title>
        <authorList>
            <person name="Nguyen H.D.T."/>
            <person name="Sultana T."/>
            <person name="Kesanakurti P."/>
            <person name="Hambleton S."/>
        </authorList>
    </citation>
    <scope>NUCLEOTIDE SEQUENCE</scope>
    <source>
        <strain evidence="1">DAOMC 236416</strain>
    </source>
</reference>
<dbReference type="AlphaFoldDB" id="A0A8T8SCA4"/>
<dbReference type="EMBL" id="LWDF02001968">
    <property type="protein sequence ID" value="KAE8237014.1"/>
    <property type="molecule type" value="Genomic_DNA"/>
</dbReference>
<name>A0A8T8SCA4_9BASI</name>
<proteinExistence type="predicted"/>